<sequence length="210" mass="22045">MDDLTRIRRWNWAVRITVAVSMCLALCGTLMYLRPPPPGVDVLVTSARLTSGMTSSSAVHTVAVPPAAVPADALSADADIPPRWVGADIEAGTVLTESNVAGSADSRALADDEAQVTIELPVDQLTRVSAGDTVQLWASDSFCADEQRKCPATLLADGIRIASISDHDSGPLADSPTQSVSIIMKADETERIVGHVTSDIITLVLRSPSG</sequence>
<protein>
    <recommendedName>
        <fullName evidence="4">SAF domain-containing protein</fullName>
    </recommendedName>
</protein>
<keyword evidence="1" id="KW-1133">Transmembrane helix</keyword>
<evidence type="ECO:0000313" key="3">
    <source>
        <dbReference type="Proteomes" id="UP000198976"/>
    </source>
</evidence>
<organism evidence="2 3">
    <name type="scientific">Schaalia radingae</name>
    <dbReference type="NCBI Taxonomy" id="131110"/>
    <lineage>
        <taxon>Bacteria</taxon>
        <taxon>Bacillati</taxon>
        <taxon>Actinomycetota</taxon>
        <taxon>Actinomycetes</taxon>
        <taxon>Actinomycetales</taxon>
        <taxon>Actinomycetaceae</taxon>
        <taxon>Schaalia</taxon>
    </lineage>
</organism>
<dbReference type="Proteomes" id="UP000198976">
    <property type="component" value="Chromosome I"/>
</dbReference>
<evidence type="ECO:0000256" key="1">
    <source>
        <dbReference type="SAM" id="Phobius"/>
    </source>
</evidence>
<proteinExistence type="predicted"/>
<evidence type="ECO:0000313" key="2">
    <source>
        <dbReference type="EMBL" id="SDU02813.1"/>
    </source>
</evidence>
<reference evidence="2 3" key="1">
    <citation type="submission" date="2016-10" db="EMBL/GenBank/DDBJ databases">
        <authorList>
            <person name="Varghese N."/>
            <person name="Submissions S."/>
        </authorList>
    </citation>
    <scope>NUCLEOTIDE SEQUENCE [LARGE SCALE GENOMIC DNA]</scope>
    <source>
        <strain evidence="2 3">DSM 9169</strain>
    </source>
</reference>
<gene>
    <name evidence="2" type="ORF">SAMN04489714_1715</name>
</gene>
<name>A0ABY0VAA0_9ACTO</name>
<dbReference type="EMBL" id="LT629792">
    <property type="protein sequence ID" value="SDU02813.1"/>
    <property type="molecule type" value="Genomic_DNA"/>
</dbReference>
<evidence type="ECO:0008006" key="4">
    <source>
        <dbReference type="Google" id="ProtNLM"/>
    </source>
</evidence>
<keyword evidence="3" id="KW-1185">Reference proteome</keyword>
<keyword evidence="1" id="KW-0472">Membrane</keyword>
<accession>A0ABY0VAA0</accession>
<dbReference type="RefSeq" id="WP_070725317.1">
    <property type="nucleotide sequence ID" value="NZ_LT629792.1"/>
</dbReference>
<keyword evidence="1" id="KW-0812">Transmembrane</keyword>
<feature type="transmembrane region" description="Helical" evidence="1">
    <location>
        <begin position="12"/>
        <end position="33"/>
    </location>
</feature>